<dbReference type="Gene3D" id="2.50.20.10">
    <property type="entry name" value="Lipoprotein localisation LolA/LolB/LppX"/>
    <property type="match status" value="1"/>
</dbReference>
<sequence length="173" mass="18663">MKRGPTFLKMLPALGLALGAVMLGGCAQPVRQLQLDATASHHWSGRMALQVQDAQQQSFSAGFELQGQPESGTLLVFNPLGSIMARLQWTRAGATLQQGDQITQSDSLPELISRMTGSEIPVAALFDWLQGRNTAVSGWQTDLSRIGEGRLRADRTSPPPEASLRIVLDQGAR</sequence>
<keyword evidence="6 13" id="KW-0732">Signal</keyword>
<name>A0A076PNZ1_COMTE</name>
<dbReference type="KEGG" id="ctes:O987_04405"/>
<evidence type="ECO:0000256" key="12">
    <source>
        <dbReference type="ARBA" id="ARBA00023288"/>
    </source>
</evidence>
<evidence type="ECO:0000256" key="5">
    <source>
        <dbReference type="ARBA" id="ARBA00022448"/>
    </source>
</evidence>
<keyword evidence="12" id="KW-0449">Lipoprotein</keyword>
<dbReference type="GO" id="GO:0015031">
    <property type="term" value="P:protein transport"/>
    <property type="evidence" value="ECO:0007669"/>
    <property type="project" value="UniProtKB-KW"/>
</dbReference>
<comment type="subunit">
    <text evidence="3">Monomer.</text>
</comment>
<evidence type="ECO:0000256" key="6">
    <source>
        <dbReference type="ARBA" id="ARBA00022729"/>
    </source>
</evidence>
<keyword evidence="9" id="KW-0564">Palmitate</keyword>
<evidence type="ECO:0000256" key="8">
    <source>
        <dbReference type="ARBA" id="ARBA00023136"/>
    </source>
</evidence>
<keyword evidence="7" id="KW-0653">Protein transport</keyword>
<feature type="chain" id="PRO_5001715913" description="Outer-membrane lipoprotein LolB" evidence="13">
    <location>
        <begin position="28"/>
        <end position="173"/>
    </location>
</feature>
<accession>A0A076PNZ1</accession>
<dbReference type="Proteomes" id="UP000028782">
    <property type="component" value="Chromosome"/>
</dbReference>
<evidence type="ECO:0000256" key="9">
    <source>
        <dbReference type="ARBA" id="ARBA00023139"/>
    </source>
</evidence>
<gene>
    <name evidence="14" type="ORF">O987_04405</name>
</gene>
<dbReference type="RefSeq" id="WP_003058447.1">
    <property type="nucleotide sequence ID" value="NZ_CP006704.1"/>
</dbReference>
<evidence type="ECO:0000256" key="3">
    <source>
        <dbReference type="ARBA" id="ARBA00011245"/>
    </source>
</evidence>
<evidence type="ECO:0000256" key="10">
    <source>
        <dbReference type="ARBA" id="ARBA00023186"/>
    </source>
</evidence>
<feature type="signal peptide" evidence="13">
    <location>
        <begin position="1"/>
        <end position="27"/>
    </location>
</feature>
<evidence type="ECO:0000313" key="15">
    <source>
        <dbReference type="Proteomes" id="UP000028782"/>
    </source>
</evidence>
<reference evidence="14 15" key="1">
    <citation type="journal article" date="2014" name="Genome Announc.">
        <title>Complete Genome Sequence of Polychlorinated Biphenyl Degrader Comamonas testosteroni TK102 (NBRC 109938).</title>
        <authorList>
            <person name="Fukuda K."/>
            <person name="Hosoyama A."/>
            <person name="Tsuchikane K."/>
            <person name="Ohji S."/>
            <person name="Yamazoe A."/>
            <person name="Fujita N."/>
            <person name="Shintani M."/>
            <person name="Kimbara K."/>
        </authorList>
    </citation>
    <scope>NUCLEOTIDE SEQUENCE [LARGE SCALE GENOMIC DNA]</scope>
    <source>
        <strain evidence="14">TK102</strain>
    </source>
</reference>
<evidence type="ECO:0000256" key="7">
    <source>
        <dbReference type="ARBA" id="ARBA00022927"/>
    </source>
</evidence>
<dbReference type="HOGENOM" id="CLU_092816_4_0_4"/>
<keyword evidence="10" id="KW-0143">Chaperone</keyword>
<dbReference type="GO" id="GO:0009279">
    <property type="term" value="C:cell outer membrane"/>
    <property type="evidence" value="ECO:0007669"/>
    <property type="project" value="UniProtKB-SubCell"/>
</dbReference>
<dbReference type="Pfam" id="PF03550">
    <property type="entry name" value="LolB"/>
    <property type="match status" value="1"/>
</dbReference>
<keyword evidence="11" id="KW-0998">Cell outer membrane</keyword>
<dbReference type="InterPro" id="IPR004565">
    <property type="entry name" value="OM_lipoprot_LolB"/>
</dbReference>
<evidence type="ECO:0000256" key="1">
    <source>
        <dbReference type="ARBA" id="ARBA00004459"/>
    </source>
</evidence>
<evidence type="ECO:0000256" key="13">
    <source>
        <dbReference type="SAM" id="SignalP"/>
    </source>
</evidence>
<evidence type="ECO:0000256" key="4">
    <source>
        <dbReference type="ARBA" id="ARBA00016202"/>
    </source>
</evidence>
<dbReference type="InterPro" id="IPR029046">
    <property type="entry name" value="LolA/LolB/LppX"/>
</dbReference>
<dbReference type="AlphaFoldDB" id="A0A076PNZ1"/>
<organism evidence="14 15">
    <name type="scientific">Comamonas testosteroni TK102</name>
    <dbReference type="NCBI Taxonomy" id="1392005"/>
    <lineage>
        <taxon>Bacteria</taxon>
        <taxon>Pseudomonadati</taxon>
        <taxon>Pseudomonadota</taxon>
        <taxon>Betaproteobacteria</taxon>
        <taxon>Burkholderiales</taxon>
        <taxon>Comamonadaceae</taxon>
        <taxon>Comamonas</taxon>
    </lineage>
</organism>
<evidence type="ECO:0000313" key="14">
    <source>
        <dbReference type="EMBL" id="AIJ45047.1"/>
    </source>
</evidence>
<protein>
    <recommendedName>
        <fullName evidence="4">Outer-membrane lipoprotein LolB</fullName>
    </recommendedName>
</protein>
<evidence type="ECO:0000256" key="2">
    <source>
        <dbReference type="ARBA" id="ARBA00009696"/>
    </source>
</evidence>
<comment type="similarity">
    <text evidence="2">Belongs to the LolB family.</text>
</comment>
<proteinExistence type="inferred from homology"/>
<keyword evidence="8" id="KW-0472">Membrane</keyword>
<evidence type="ECO:0000256" key="11">
    <source>
        <dbReference type="ARBA" id="ARBA00023237"/>
    </source>
</evidence>
<keyword evidence="5" id="KW-0813">Transport</keyword>
<comment type="subcellular location">
    <subcellularLocation>
        <location evidence="1">Cell outer membrane</location>
        <topology evidence="1">Lipid-anchor</topology>
    </subcellularLocation>
</comment>
<dbReference type="EMBL" id="CP006704">
    <property type="protein sequence ID" value="AIJ45047.1"/>
    <property type="molecule type" value="Genomic_DNA"/>
</dbReference>
<dbReference type="PROSITE" id="PS51257">
    <property type="entry name" value="PROKAR_LIPOPROTEIN"/>
    <property type="match status" value="1"/>
</dbReference>
<dbReference type="SUPFAM" id="SSF89392">
    <property type="entry name" value="Prokaryotic lipoproteins and lipoprotein localization factors"/>
    <property type="match status" value="1"/>
</dbReference>